<accession>A0A2A9MQY4</accession>
<feature type="compositionally biased region" description="Low complexity" evidence="2">
    <location>
        <begin position="144"/>
        <end position="159"/>
    </location>
</feature>
<feature type="compositionally biased region" description="Basic and acidic residues" evidence="2">
    <location>
        <begin position="741"/>
        <end position="758"/>
    </location>
</feature>
<name>A0A2A9MQY4_BESBE</name>
<proteinExistence type="predicted"/>
<reference evidence="4 5" key="1">
    <citation type="submission" date="2017-09" db="EMBL/GenBank/DDBJ databases">
        <title>Genome sequencing of Besnoitia besnoiti strain Bb-Ger1.</title>
        <authorList>
            <person name="Schares G."/>
            <person name="Venepally P."/>
            <person name="Lorenzi H.A."/>
        </authorList>
    </citation>
    <scope>NUCLEOTIDE SEQUENCE [LARGE SCALE GENOMIC DNA]</scope>
    <source>
        <strain evidence="4 5">Bb-Ger1</strain>
    </source>
</reference>
<feature type="region of interest" description="Disordered" evidence="2">
    <location>
        <begin position="136"/>
        <end position="159"/>
    </location>
</feature>
<dbReference type="PANTHER" id="PTHR11567:SF110">
    <property type="entry name" value="2-PHOSPHOXYLOSE PHOSPHATASE 1"/>
    <property type="match status" value="1"/>
</dbReference>
<feature type="compositionally biased region" description="Polar residues" evidence="2">
    <location>
        <begin position="244"/>
        <end position="254"/>
    </location>
</feature>
<keyword evidence="1" id="KW-0378">Hydrolase</keyword>
<keyword evidence="5" id="KW-1185">Reference proteome</keyword>
<evidence type="ECO:0000256" key="2">
    <source>
        <dbReference type="SAM" id="MobiDB-lite"/>
    </source>
</evidence>
<dbReference type="AlphaFoldDB" id="A0A2A9MQY4"/>
<protein>
    <submittedName>
        <fullName evidence="4">Histidine acid phosphatase superfamily protein</fullName>
    </submittedName>
</protein>
<feature type="region of interest" description="Disordered" evidence="2">
    <location>
        <begin position="715"/>
        <end position="758"/>
    </location>
</feature>
<dbReference type="OrthoDB" id="333185at2759"/>
<feature type="region of interest" description="Disordered" evidence="2">
    <location>
        <begin position="225"/>
        <end position="258"/>
    </location>
</feature>
<feature type="chain" id="PRO_5012315314" evidence="3">
    <location>
        <begin position="17"/>
        <end position="815"/>
    </location>
</feature>
<evidence type="ECO:0000256" key="3">
    <source>
        <dbReference type="SAM" id="SignalP"/>
    </source>
</evidence>
<feature type="signal peptide" evidence="3">
    <location>
        <begin position="1"/>
        <end position="16"/>
    </location>
</feature>
<keyword evidence="3" id="KW-0732">Signal</keyword>
<dbReference type="GO" id="GO:0016791">
    <property type="term" value="F:phosphatase activity"/>
    <property type="evidence" value="ECO:0007669"/>
    <property type="project" value="TreeGrafter"/>
</dbReference>
<evidence type="ECO:0000256" key="1">
    <source>
        <dbReference type="ARBA" id="ARBA00022801"/>
    </source>
</evidence>
<feature type="compositionally biased region" description="Basic and acidic residues" evidence="2">
    <location>
        <begin position="226"/>
        <end position="238"/>
    </location>
</feature>
<evidence type="ECO:0000313" key="5">
    <source>
        <dbReference type="Proteomes" id="UP000224006"/>
    </source>
</evidence>
<dbReference type="Proteomes" id="UP000224006">
    <property type="component" value="Chromosome I"/>
</dbReference>
<gene>
    <name evidence="4" type="ORF">BESB_009240</name>
</gene>
<dbReference type="KEGG" id="bbes:BESB_009240"/>
<dbReference type="InterPro" id="IPR029033">
    <property type="entry name" value="His_PPase_superfam"/>
</dbReference>
<dbReference type="InterPro" id="IPR050645">
    <property type="entry name" value="Histidine_acid_phosphatase"/>
</dbReference>
<feature type="compositionally biased region" description="Polar residues" evidence="2">
    <location>
        <begin position="23"/>
        <end position="35"/>
    </location>
</feature>
<dbReference type="GeneID" id="40305986"/>
<dbReference type="Gene3D" id="3.40.50.1240">
    <property type="entry name" value="Phosphoglycerate mutase-like"/>
    <property type="match status" value="1"/>
</dbReference>
<feature type="compositionally biased region" description="Polar residues" evidence="2">
    <location>
        <begin position="72"/>
        <end position="83"/>
    </location>
</feature>
<feature type="compositionally biased region" description="Basic and acidic residues" evidence="2">
    <location>
        <begin position="84"/>
        <end position="95"/>
    </location>
</feature>
<organism evidence="4 5">
    <name type="scientific">Besnoitia besnoiti</name>
    <name type="common">Apicomplexan protozoan</name>
    <dbReference type="NCBI Taxonomy" id="94643"/>
    <lineage>
        <taxon>Eukaryota</taxon>
        <taxon>Sar</taxon>
        <taxon>Alveolata</taxon>
        <taxon>Apicomplexa</taxon>
        <taxon>Conoidasida</taxon>
        <taxon>Coccidia</taxon>
        <taxon>Eucoccidiorida</taxon>
        <taxon>Eimeriorina</taxon>
        <taxon>Sarcocystidae</taxon>
        <taxon>Besnoitia</taxon>
    </lineage>
</organism>
<feature type="region of interest" description="Disordered" evidence="2">
    <location>
        <begin position="23"/>
        <end position="95"/>
    </location>
</feature>
<dbReference type="PANTHER" id="PTHR11567">
    <property type="entry name" value="ACID PHOSPHATASE-RELATED"/>
    <property type="match status" value="1"/>
</dbReference>
<dbReference type="SUPFAM" id="SSF53254">
    <property type="entry name" value="Phosphoglycerate mutase-like"/>
    <property type="match status" value="2"/>
</dbReference>
<dbReference type="EMBL" id="NWUJ01000001">
    <property type="protein sequence ID" value="PFH38582.1"/>
    <property type="molecule type" value="Genomic_DNA"/>
</dbReference>
<dbReference type="RefSeq" id="XP_029222591.1">
    <property type="nucleotide sequence ID" value="XM_029359678.1"/>
</dbReference>
<comment type="caution">
    <text evidence="4">The sequence shown here is derived from an EMBL/GenBank/DDBJ whole genome shotgun (WGS) entry which is preliminary data.</text>
</comment>
<dbReference type="VEuPathDB" id="ToxoDB:BESB_009240"/>
<evidence type="ECO:0000313" key="4">
    <source>
        <dbReference type="EMBL" id="PFH38582.1"/>
    </source>
</evidence>
<sequence length="815" mass="87150">MRLSCVATWTALICQASLISRSDQAESPESASLGSLDTPGDVSSCLLPPHGGSGTRVSEAPLAHPDGADAAQGSTDSPVSVQHTSEKGKNLSKHFPEDSAEDIVEAAGAQIPALASAGSARTGRALRGSDILYSESRPHSYSDRLTSSASTATRAATPMPRPTLAVDSKFVFVLHRHGARSAASYASSTPLYGDIQREQLLPTGAAQLRNSGWELRHYLLSSYSPSRRDSDNGKRGDEAPWVASKSSATQSEANRPQVPHAVDPAIKGSSAGLSAGILACLAWADVVSDCAQLPDALAILMRMFPPSSLLVRASAYPRTKWSAAAFLEGFYGLPHGFLVSPEDLARETGTKSGEPWCLSREVCAHDSSAQPHAPVSFPGSSETRVPGLDVSTFSGPGGCTALSLPCILSAPVASDVFLRGAIISGAPAELWKLYNEVQAKPAWIEKAAQVQSVLDTVAEVYGPDAVGSMGWLAGDMLISEEAVGEKVPLRKLHDWLDGQGAQRPRADKEDAAAGEAAAPVTSEPATPSEASHGAHASTYTEVIEGIREAFRACYDLVYSDEKMRTYASQGALRFLNAMLRVKTYGRSADFEELRRVAEEVGGFETLFPTQAAPGGSDDEPFEAGWEAQLTRPAIQEEQIHKTIDDIKVMLASLHDHSIIAFLATLKVYDHNIIPHGARMYVELVQKQAPLSAGGEMLENGPDVLARRFEPFTEDTGVDSRRRELSANAGTADKQAPARFMPTRENRSHEGADGEERSEWPHSSFFVEVLYGTPEVAMRAVTLPFCAKDSGLRGTLPETMCPLSVWLTRTYQALGQ</sequence>
<feature type="region of interest" description="Disordered" evidence="2">
    <location>
        <begin position="500"/>
        <end position="534"/>
    </location>
</feature>